<accession>A0A177AEJ9</accession>
<reference evidence="2" key="1">
    <citation type="submission" date="2016-03" db="EMBL/GenBank/DDBJ databases">
        <title>Updated assembly of Pseudogymnoascus destructans, the fungus causing white-nose syndrome of bats.</title>
        <authorList>
            <person name="Palmer J.M."/>
            <person name="Drees K.P."/>
            <person name="Foster J.T."/>
            <person name="Lindner D.L."/>
        </authorList>
    </citation>
    <scope>NUCLEOTIDE SEQUENCE [LARGE SCALE GENOMIC DNA]</scope>
    <source>
        <strain evidence="2">20631-21</strain>
    </source>
</reference>
<sequence>MERRNLDCCDGRLHQARRRRREGNKGRRSQGSKAPSSNQGSKAPRLQGSKAPRLQLQAPRLKGAWCEEKFWHWDGFDGAWDGIDSEAEVKTWGLDGGMLEIETADIPYGAFSRVNIDW</sequence>
<dbReference type="RefSeq" id="XP_024324886.1">
    <property type="nucleotide sequence ID" value="XM_024467500.1"/>
</dbReference>
<dbReference type="GeneID" id="36286935"/>
<dbReference type="Proteomes" id="UP000077154">
    <property type="component" value="Unassembled WGS sequence"/>
</dbReference>
<evidence type="ECO:0000313" key="2">
    <source>
        <dbReference type="EMBL" id="OAF59603.1"/>
    </source>
</evidence>
<evidence type="ECO:0000256" key="1">
    <source>
        <dbReference type="SAM" id="MobiDB-lite"/>
    </source>
</evidence>
<feature type="compositionally biased region" description="Basic residues" evidence="1">
    <location>
        <begin position="14"/>
        <end position="30"/>
    </location>
</feature>
<dbReference type="AlphaFoldDB" id="A0A177AEJ9"/>
<dbReference type="EMBL" id="KV441393">
    <property type="protein sequence ID" value="OAF59603.1"/>
    <property type="molecule type" value="Genomic_DNA"/>
</dbReference>
<protein>
    <submittedName>
        <fullName evidence="2">Uncharacterized protein</fullName>
    </submittedName>
</protein>
<feature type="compositionally biased region" description="Polar residues" evidence="1">
    <location>
        <begin position="31"/>
        <end position="41"/>
    </location>
</feature>
<gene>
    <name evidence="2" type="ORF">VC83_03861</name>
</gene>
<name>A0A177AEJ9_9PEZI</name>
<feature type="compositionally biased region" description="Basic and acidic residues" evidence="1">
    <location>
        <begin position="1"/>
        <end position="13"/>
    </location>
</feature>
<feature type="region of interest" description="Disordered" evidence="1">
    <location>
        <begin position="1"/>
        <end position="54"/>
    </location>
</feature>
<proteinExistence type="predicted"/>
<organism evidence="2">
    <name type="scientific">Pseudogymnoascus destructans</name>
    <dbReference type="NCBI Taxonomy" id="655981"/>
    <lineage>
        <taxon>Eukaryota</taxon>
        <taxon>Fungi</taxon>
        <taxon>Dikarya</taxon>
        <taxon>Ascomycota</taxon>
        <taxon>Pezizomycotina</taxon>
        <taxon>Leotiomycetes</taxon>
        <taxon>Thelebolales</taxon>
        <taxon>Thelebolaceae</taxon>
        <taxon>Pseudogymnoascus</taxon>
    </lineage>
</organism>